<dbReference type="EMBL" id="CAFBON010000079">
    <property type="protein sequence ID" value="CAB4986889.1"/>
    <property type="molecule type" value="Genomic_DNA"/>
</dbReference>
<dbReference type="PROSITE" id="PS50995">
    <property type="entry name" value="HTH_MARR_2"/>
    <property type="match status" value="1"/>
</dbReference>
<dbReference type="Gene3D" id="1.10.10.10">
    <property type="entry name" value="Winged helix-like DNA-binding domain superfamily/Winged helix DNA-binding domain"/>
    <property type="match status" value="1"/>
</dbReference>
<dbReference type="PRINTS" id="PR00598">
    <property type="entry name" value="HTHMARR"/>
</dbReference>
<feature type="domain" description="HTH marR-type" evidence="2">
    <location>
        <begin position="16"/>
        <end position="156"/>
    </location>
</feature>
<dbReference type="InterPro" id="IPR039422">
    <property type="entry name" value="MarR/SlyA-like"/>
</dbReference>
<dbReference type="Pfam" id="PF01047">
    <property type="entry name" value="MarR"/>
    <property type="match status" value="1"/>
</dbReference>
<protein>
    <submittedName>
        <fullName evidence="3">Unannotated protein</fullName>
    </submittedName>
</protein>
<gene>
    <name evidence="3" type="ORF">UFOPK3001_02536</name>
    <name evidence="4" type="ORF">UFOPK3954_00907</name>
</gene>
<sequence length="169" mass="18599">MVRRSPEPSAASAERETSSDSRIGAAWKELRRGAAMSVLRDHLFGSGDNALEPGQVDTLELLIARDAWRMSELAEALRVDPSTATRAVQRLVKAGIAERTACSDDARVVMVSATGAGRVRHRAIVDLRRATLTAMLATFTTNEREQFAEYLDRFVAALDDYVRQLDHGN</sequence>
<organism evidence="3">
    <name type="scientific">freshwater metagenome</name>
    <dbReference type="NCBI Taxonomy" id="449393"/>
    <lineage>
        <taxon>unclassified sequences</taxon>
        <taxon>metagenomes</taxon>
        <taxon>ecological metagenomes</taxon>
    </lineage>
</organism>
<dbReference type="GO" id="GO:0003700">
    <property type="term" value="F:DNA-binding transcription factor activity"/>
    <property type="evidence" value="ECO:0007669"/>
    <property type="project" value="InterPro"/>
</dbReference>
<evidence type="ECO:0000313" key="4">
    <source>
        <dbReference type="EMBL" id="CAB4986889.1"/>
    </source>
</evidence>
<dbReference type="SUPFAM" id="SSF46785">
    <property type="entry name" value="Winged helix' DNA-binding domain"/>
    <property type="match status" value="1"/>
</dbReference>
<dbReference type="GO" id="GO:0006950">
    <property type="term" value="P:response to stress"/>
    <property type="evidence" value="ECO:0007669"/>
    <property type="project" value="TreeGrafter"/>
</dbReference>
<reference evidence="3" key="1">
    <citation type="submission" date="2020-05" db="EMBL/GenBank/DDBJ databases">
        <authorList>
            <person name="Chiriac C."/>
            <person name="Salcher M."/>
            <person name="Ghai R."/>
            <person name="Kavagutti S V."/>
        </authorList>
    </citation>
    <scope>NUCLEOTIDE SEQUENCE</scope>
</reference>
<dbReference type="PANTHER" id="PTHR33164">
    <property type="entry name" value="TRANSCRIPTIONAL REGULATOR, MARR FAMILY"/>
    <property type="match status" value="1"/>
</dbReference>
<dbReference type="InterPro" id="IPR000835">
    <property type="entry name" value="HTH_MarR-typ"/>
</dbReference>
<dbReference type="InterPro" id="IPR036390">
    <property type="entry name" value="WH_DNA-bd_sf"/>
</dbReference>
<dbReference type="InterPro" id="IPR036388">
    <property type="entry name" value="WH-like_DNA-bd_sf"/>
</dbReference>
<proteinExistence type="predicted"/>
<accession>A0A6J7A2W6</accession>
<dbReference type="EMBL" id="CAFAAJ010000264">
    <property type="protein sequence ID" value="CAB4826848.1"/>
    <property type="molecule type" value="Genomic_DNA"/>
</dbReference>
<name>A0A6J7A2W6_9ZZZZ</name>
<dbReference type="SMART" id="SM00347">
    <property type="entry name" value="HTH_MARR"/>
    <property type="match status" value="1"/>
</dbReference>
<evidence type="ECO:0000313" key="3">
    <source>
        <dbReference type="EMBL" id="CAB4826848.1"/>
    </source>
</evidence>
<dbReference type="AlphaFoldDB" id="A0A6J7A2W6"/>
<dbReference type="PANTHER" id="PTHR33164:SF43">
    <property type="entry name" value="HTH-TYPE TRANSCRIPTIONAL REPRESSOR YETL"/>
    <property type="match status" value="1"/>
</dbReference>
<feature type="region of interest" description="Disordered" evidence="1">
    <location>
        <begin position="1"/>
        <end position="21"/>
    </location>
</feature>
<evidence type="ECO:0000259" key="2">
    <source>
        <dbReference type="PROSITE" id="PS50995"/>
    </source>
</evidence>
<evidence type="ECO:0000256" key="1">
    <source>
        <dbReference type="SAM" id="MobiDB-lite"/>
    </source>
</evidence>